<comment type="similarity">
    <text evidence="2">Belongs to the methyl-accepting chemotaxis (MCP) protein family.</text>
</comment>
<dbReference type="GO" id="GO:0006935">
    <property type="term" value="P:chemotaxis"/>
    <property type="evidence" value="ECO:0007669"/>
    <property type="project" value="InterPro"/>
</dbReference>
<dbReference type="AlphaFoldDB" id="A0A917BJM5"/>
<dbReference type="PANTHER" id="PTHR32089:SF112">
    <property type="entry name" value="LYSOZYME-LIKE PROTEIN-RELATED"/>
    <property type="match status" value="1"/>
</dbReference>
<keyword evidence="1 3" id="KW-0807">Transducer</keyword>
<dbReference type="GO" id="GO:0016020">
    <property type="term" value="C:membrane"/>
    <property type="evidence" value="ECO:0007669"/>
    <property type="project" value="InterPro"/>
</dbReference>
<dbReference type="CDD" id="cd01068">
    <property type="entry name" value="globin_sensor"/>
    <property type="match status" value="1"/>
</dbReference>
<dbReference type="SMART" id="SM00283">
    <property type="entry name" value="MA"/>
    <property type="match status" value="1"/>
</dbReference>
<dbReference type="PRINTS" id="PR00260">
    <property type="entry name" value="CHEMTRNSDUCR"/>
</dbReference>
<dbReference type="InterPro" id="IPR004089">
    <property type="entry name" value="MCPsignal_dom"/>
</dbReference>
<dbReference type="Proteomes" id="UP000606044">
    <property type="component" value="Unassembled WGS sequence"/>
</dbReference>
<reference evidence="5" key="1">
    <citation type="journal article" date="2014" name="Int. J. Syst. Evol. Microbiol.">
        <title>Complete genome sequence of Corynebacterium casei LMG S-19264T (=DSM 44701T), isolated from a smear-ripened cheese.</title>
        <authorList>
            <consortium name="US DOE Joint Genome Institute (JGI-PGF)"/>
            <person name="Walter F."/>
            <person name="Albersmeier A."/>
            <person name="Kalinowski J."/>
            <person name="Ruckert C."/>
        </authorList>
    </citation>
    <scope>NUCLEOTIDE SEQUENCE</scope>
    <source>
        <strain evidence="5">CCM 7897</strain>
    </source>
</reference>
<dbReference type="GO" id="GO:0019825">
    <property type="term" value="F:oxygen binding"/>
    <property type="evidence" value="ECO:0007669"/>
    <property type="project" value="InterPro"/>
</dbReference>
<keyword evidence="6" id="KW-1185">Reference proteome</keyword>
<reference evidence="5" key="2">
    <citation type="submission" date="2020-09" db="EMBL/GenBank/DDBJ databases">
        <authorList>
            <person name="Sun Q."/>
            <person name="Sedlacek I."/>
        </authorList>
    </citation>
    <scope>NUCLEOTIDE SEQUENCE</scope>
    <source>
        <strain evidence="5">CCM 7897</strain>
    </source>
</reference>
<dbReference type="Gene3D" id="1.10.490.10">
    <property type="entry name" value="Globins"/>
    <property type="match status" value="1"/>
</dbReference>
<dbReference type="PROSITE" id="PS50111">
    <property type="entry name" value="CHEMOTAXIS_TRANSDUC_2"/>
    <property type="match status" value="1"/>
</dbReference>
<dbReference type="GO" id="GO:0007165">
    <property type="term" value="P:signal transduction"/>
    <property type="evidence" value="ECO:0007669"/>
    <property type="project" value="UniProtKB-KW"/>
</dbReference>
<feature type="domain" description="Methyl-accepting transducer" evidence="4">
    <location>
        <begin position="182"/>
        <end position="411"/>
    </location>
</feature>
<dbReference type="GO" id="GO:0020037">
    <property type="term" value="F:heme binding"/>
    <property type="evidence" value="ECO:0007669"/>
    <property type="project" value="InterPro"/>
</dbReference>
<dbReference type="InterPro" id="IPR039379">
    <property type="entry name" value="Protoglobin_sensor_dom"/>
</dbReference>
<dbReference type="Pfam" id="PF11563">
    <property type="entry name" value="Protoglobin"/>
    <property type="match status" value="1"/>
</dbReference>
<evidence type="ECO:0000256" key="2">
    <source>
        <dbReference type="ARBA" id="ARBA00029447"/>
    </source>
</evidence>
<evidence type="ECO:0000313" key="6">
    <source>
        <dbReference type="Proteomes" id="UP000606044"/>
    </source>
</evidence>
<proteinExistence type="inferred from homology"/>
<dbReference type="GO" id="GO:0004888">
    <property type="term" value="F:transmembrane signaling receptor activity"/>
    <property type="evidence" value="ECO:0007669"/>
    <property type="project" value="InterPro"/>
</dbReference>
<dbReference type="PANTHER" id="PTHR32089">
    <property type="entry name" value="METHYL-ACCEPTING CHEMOTAXIS PROTEIN MCPB"/>
    <property type="match status" value="1"/>
</dbReference>
<dbReference type="InterPro" id="IPR009050">
    <property type="entry name" value="Globin-like_sf"/>
</dbReference>
<dbReference type="SUPFAM" id="SSF58104">
    <property type="entry name" value="Methyl-accepting chemotaxis protein (MCP) signaling domain"/>
    <property type="match status" value="1"/>
</dbReference>
<gene>
    <name evidence="5" type="ORF">GCM10007301_04180</name>
</gene>
<evidence type="ECO:0000259" key="4">
    <source>
        <dbReference type="PROSITE" id="PS50111"/>
    </source>
</evidence>
<dbReference type="InterPro" id="IPR004090">
    <property type="entry name" value="Chemotax_Me-accpt_rcpt"/>
</dbReference>
<evidence type="ECO:0000256" key="3">
    <source>
        <dbReference type="PROSITE-ProRule" id="PRU00284"/>
    </source>
</evidence>
<dbReference type="SUPFAM" id="SSF46458">
    <property type="entry name" value="Globin-like"/>
    <property type="match status" value="1"/>
</dbReference>
<dbReference type="InterPro" id="IPR012292">
    <property type="entry name" value="Globin/Proto"/>
</dbReference>
<sequence>MSTEKDLNQRLSFIGMDAKLKANLREARGLVIEAMPEILDGFYDHLMTYPAMARMFPTPDVRVHAKSMQIKHWDVILDGRFDQTYVDSVSRIGRTHARLGLEPRWYIAGYSLLLGGLVKAIETRFKSGRFDKTAPARKAGLMQAVITAALLDMDFAISVYLDSGIQTKQETLDRMGEAFRSIVTTVSSAAGDLETTADTLARMATTTRQLTDTVANSSEEASSNVQSVATASDELAASIAEIGRQAQESSRIAGEAVQQAERTDARIGALSTASARIGDVLKLITAIADQTNLLALNATIEAARAGEAGKGFAVVAQEVKALAGQTAKAIDEIGGQINAMQSATSDSVAAVKEIGQTIERLSGISEAIAHAVEQQSAATSLITVSVAQAARGTEEVATAIGSVREGAVGTGSASDEVLGSARTLSAESLRLNHEVETFLESVRAV</sequence>
<name>A0A917BJM5_9HYPH</name>
<accession>A0A917BJM5</accession>
<protein>
    <recommendedName>
        <fullName evidence="4">Methyl-accepting transducer domain-containing protein</fullName>
    </recommendedName>
</protein>
<dbReference type="InterPro" id="IPR044398">
    <property type="entry name" value="Globin-sensor_dom"/>
</dbReference>
<dbReference type="Gene3D" id="1.10.287.950">
    <property type="entry name" value="Methyl-accepting chemotaxis protein"/>
    <property type="match status" value="1"/>
</dbReference>
<evidence type="ECO:0000256" key="1">
    <source>
        <dbReference type="ARBA" id="ARBA00023224"/>
    </source>
</evidence>
<dbReference type="RefSeq" id="WP_188574949.1">
    <property type="nucleotide sequence ID" value="NZ_BMCT01000001.1"/>
</dbReference>
<dbReference type="EMBL" id="BMCT01000001">
    <property type="protein sequence ID" value="GGF48044.1"/>
    <property type="molecule type" value="Genomic_DNA"/>
</dbReference>
<organism evidence="5 6">
    <name type="scientific">Azorhizobium oxalatiphilum</name>
    <dbReference type="NCBI Taxonomy" id="980631"/>
    <lineage>
        <taxon>Bacteria</taxon>
        <taxon>Pseudomonadati</taxon>
        <taxon>Pseudomonadota</taxon>
        <taxon>Alphaproteobacteria</taxon>
        <taxon>Hyphomicrobiales</taxon>
        <taxon>Xanthobacteraceae</taxon>
        <taxon>Azorhizobium</taxon>
    </lineage>
</organism>
<evidence type="ECO:0000313" key="5">
    <source>
        <dbReference type="EMBL" id="GGF48044.1"/>
    </source>
</evidence>
<comment type="caution">
    <text evidence="5">The sequence shown here is derived from an EMBL/GenBank/DDBJ whole genome shotgun (WGS) entry which is preliminary data.</text>
</comment>
<dbReference type="Pfam" id="PF00015">
    <property type="entry name" value="MCPsignal"/>
    <property type="match status" value="1"/>
</dbReference>